<gene>
    <name evidence="2" type="ORF">CFP75_39370</name>
</gene>
<keyword evidence="1" id="KW-1133">Transmembrane helix</keyword>
<keyword evidence="1" id="KW-0472">Membrane</keyword>
<keyword evidence="3" id="KW-1185">Reference proteome</keyword>
<keyword evidence="1" id="KW-0812">Transmembrane</keyword>
<name>A0A229R9M7_AMYAL</name>
<dbReference type="AlphaFoldDB" id="A0A229R9M7"/>
<evidence type="ECO:0000256" key="1">
    <source>
        <dbReference type="SAM" id="Phobius"/>
    </source>
</evidence>
<comment type="caution">
    <text evidence="2">The sequence shown here is derived from an EMBL/GenBank/DDBJ whole genome shotgun (WGS) entry which is preliminary data.</text>
</comment>
<dbReference type="OrthoDB" id="3622273at2"/>
<protein>
    <recommendedName>
        <fullName evidence="4">PH domain-containing protein</fullName>
    </recommendedName>
</protein>
<dbReference type="Proteomes" id="UP000215563">
    <property type="component" value="Unassembled WGS sequence"/>
</dbReference>
<reference evidence="2 3" key="1">
    <citation type="submission" date="2017-07" db="EMBL/GenBank/DDBJ databases">
        <title>Amycolatopsis alba DSM 44262 Genome sequencing and assembly.</title>
        <authorList>
            <person name="Kaur N."/>
            <person name="Mayilraj S."/>
        </authorList>
    </citation>
    <scope>NUCLEOTIDE SEQUENCE [LARGE SCALE GENOMIC DNA]</scope>
    <source>
        <strain evidence="2 3">DSM 44262</strain>
    </source>
</reference>
<feature type="transmembrane region" description="Helical" evidence="1">
    <location>
        <begin position="31"/>
        <end position="48"/>
    </location>
</feature>
<dbReference type="RefSeq" id="WP_020631162.1">
    <property type="nucleotide sequence ID" value="NZ_KB913032.1"/>
</dbReference>
<evidence type="ECO:0000313" key="3">
    <source>
        <dbReference type="Proteomes" id="UP000215563"/>
    </source>
</evidence>
<feature type="transmembrane region" description="Helical" evidence="1">
    <location>
        <begin position="54"/>
        <end position="73"/>
    </location>
</feature>
<dbReference type="EMBL" id="NMQU01000157">
    <property type="protein sequence ID" value="OXM43179.1"/>
    <property type="molecule type" value="Genomic_DNA"/>
</dbReference>
<sequence length="174" mass="19132">MDRLNADLLPGERLLWSGSPKRIPLLAKADVILVPAVLFFGLAVFFGVRNGFSLFLWLVLVLVAVAFFARPALRYAALRTVSYGITDRRVVVWTRGKQSASRYLKDLGPPYVRENPDGTGTVGFNLGRKDIGPVTGLEDSLAAVGLEPKHPELLNIEHPTVVRDLIASAQREAR</sequence>
<evidence type="ECO:0000313" key="2">
    <source>
        <dbReference type="EMBL" id="OXM43179.1"/>
    </source>
</evidence>
<organism evidence="2 3">
    <name type="scientific">Amycolatopsis alba DSM 44262</name>
    <dbReference type="NCBI Taxonomy" id="1125972"/>
    <lineage>
        <taxon>Bacteria</taxon>
        <taxon>Bacillati</taxon>
        <taxon>Actinomycetota</taxon>
        <taxon>Actinomycetes</taxon>
        <taxon>Pseudonocardiales</taxon>
        <taxon>Pseudonocardiaceae</taxon>
        <taxon>Amycolatopsis</taxon>
    </lineage>
</organism>
<evidence type="ECO:0008006" key="4">
    <source>
        <dbReference type="Google" id="ProtNLM"/>
    </source>
</evidence>
<accession>A0A229R9M7</accession>
<proteinExistence type="predicted"/>